<dbReference type="Proteomes" id="UP000277858">
    <property type="component" value="Chromosome"/>
</dbReference>
<comment type="function">
    <text evidence="5">This protein is one of the early assembly proteins of the 50S ribosomal subunit, although it is not seen to bind rRNA by itself. It is important during the early stages of 50S assembly.</text>
</comment>
<dbReference type="GO" id="GO:0003729">
    <property type="term" value="F:mRNA binding"/>
    <property type="evidence" value="ECO:0007669"/>
    <property type="project" value="UniProtKB-ARBA"/>
</dbReference>
<keyword evidence="3 5" id="KW-0687">Ribonucleoprotein</keyword>
<organism evidence="6 9">
    <name type="scientific">Acidipropionibacterium jensenii</name>
    <dbReference type="NCBI Taxonomy" id="1749"/>
    <lineage>
        <taxon>Bacteria</taxon>
        <taxon>Bacillati</taxon>
        <taxon>Actinomycetota</taxon>
        <taxon>Actinomycetes</taxon>
        <taxon>Propionibacteriales</taxon>
        <taxon>Propionibacteriaceae</taxon>
        <taxon>Acidipropionibacterium</taxon>
    </lineage>
</organism>
<dbReference type="KEGG" id="aji:C0Z10_03295"/>
<evidence type="ECO:0000313" key="7">
    <source>
        <dbReference type="EMBL" id="VEI04068.1"/>
    </source>
</evidence>
<dbReference type="InterPro" id="IPR005823">
    <property type="entry name" value="Ribosomal_uL13_bac-type"/>
</dbReference>
<dbReference type="EMBL" id="CP025570">
    <property type="protein sequence ID" value="AZZ38935.1"/>
    <property type="molecule type" value="Genomic_DNA"/>
</dbReference>
<evidence type="ECO:0000313" key="6">
    <source>
        <dbReference type="EMBL" id="AZZ38935.1"/>
    </source>
</evidence>
<dbReference type="GO" id="GO:0017148">
    <property type="term" value="P:negative regulation of translation"/>
    <property type="evidence" value="ECO:0007669"/>
    <property type="project" value="TreeGrafter"/>
</dbReference>
<dbReference type="PIRSF" id="PIRSF002181">
    <property type="entry name" value="Ribosomal_L13"/>
    <property type="match status" value="1"/>
</dbReference>
<sequence>MTTYSPKAGEVTRNWYVIDAEDIVLGRLATTTATLLRGKHKPQYAPHIDTGDFVVVVNASKIAITGKKATTELRHDHSGRPGGLRTTTIGELLATNPRRAVERAVWGMMPKNKLSRQQMNKLKVYAGPEHPHAAQKPQPYKITKIAQIAQ</sequence>
<dbReference type="NCBIfam" id="TIGR01066">
    <property type="entry name" value="rplM_bact"/>
    <property type="match status" value="1"/>
</dbReference>
<dbReference type="PANTHER" id="PTHR11545">
    <property type="entry name" value="RIBOSOMAL PROTEIN L13"/>
    <property type="match status" value="1"/>
</dbReference>
<evidence type="ECO:0000256" key="2">
    <source>
        <dbReference type="ARBA" id="ARBA00022980"/>
    </source>
</evidence>
<dbReference type="Pfam" id="PF00572">
    <property type="entry name" value="Ribosomal_L13"/>
    <property type="match status" value="1"/>
</dbReference>
<dbReference type="Gene3D" id="3.90.1180.10">
    <property type="entry name" value="Ribosomal protein L13"/>
    <property type="match status" value="1"/>
</dbReference>
<dbReference type="FunFam" id="3.90.1180.10:FF:000001">
    <property type="entry name" value="50S ribosomal protein L13"/>
    <property type="match status" value="1"/>
</dbReference>
<name>A0A3Q9UIG9_9ACTN</name>
<dbReference type="InterPro" id="IPR005822">
    <property type="entry name" value="Ribosomal_uL13"/>
</dbReference>
<dbReference type="HAMAP" id="MF_01366">
    <property type="entry name" value="Ribosomal_uL13"/>
    <property type="match status" value="1"/>
</dbReference>
<dbReference type="AlphaFoldDB" id="A0A3Q9UIG9"/>
<dbReference type="SUPFAM" id="SSF52161">
    <property type="entry name" value="Ribosomal protein L13"/>
    <property type="match status" value="1"/>
</dbReference>
<dbReference type="Proteomes" id="UP000285875">
    <property type="component" value="Chromosome"/>
</dbReference>
<dbReference type="GO" id="GO:0003735">
    <property type="term" value="F:structural constituent of ribosome"/>
    <property type="evidence" value="ECO:0007669"/>
    <property type="project" value="InterPro"/>
</dbReference>
<dbReference type="OrthoDB" id="9801330at2"/>
<dbReference type="EMBL" id="LR134473">
    <property type="protein sequence ID" value="VEI04068.1"/>
    <property type="molecule type" value="Genomic_DNA"/>
</dbReference>
<dbReference type="CDD" id="cd00392">
    <property type="entry name" value="Ribosomal_L13"/>
    <property type="match status" value="1"/>
</dbReference>
<reference evidence="6" key="3">
    <citation type="journal article" date="2019" name="Microorganisms">
        <title>Red-Brown Pigmentation of Acidipropionibacterium jensenii Is Tied to Haemolytic Activity and cyl-Like Gene Cluster.</title>
        <authorList>
            <person name="Deptula P."/>
            <person name="Loivamaa I."/>
            <person name="Smolander O.P."/>
            <person name="Laine P."/>
            <person name="Roberts R.J."/>
            <person name="Piironen V."/>
            <person name="Paulin L."/>
            <person name="Savijoki K."/>
            <person name="Auvinen P."/>
            <person name="Varmanen P."/>
        </authorList>
    </citation>
    <scope>NUCLEOTIDE SEQUENCE</scope>
    <source>
        <strain evidence="6">JS280</strain>
    </source>
</reference>
<evidence type="ECO:0000313" key="8">
    <source>
        <dbReference type="Proteomes" id="UP000277858"/>
    </source>
</evidence>
<proteinExistence type="inferred from homology"/>
<accession>A0A3Q9UIG9</accession>
<dbReference type="GO" id="GO:0022625">
    <property type="term" value="C:cytosolic large ribosomal subunit"/>
    <property type="evidence" value="ECO:0007669"/>
    <property type="project" value="TreeGrafter"/>
</dbReference>
<evidence type="ECO:0000313" key="9">
    <source>
        <dbReference type="Proteomes" id="UP000285875"/>
    </source>
</evidence>
<dbReference type="GeneID" id="82885050"/>
<comment type="similarity">
    <text evidence="1 5">Belongs to the universal ribosomal protein uL13 family.</text>
</comment>
<evidence type="ECO:0000256" key="5">
    <source>
        <dbReference type="HAMAP-Rule" id="MF_01366"/>
    </source>
</evidence>
<dbReference type="InterPro" id="IPR036899">
    <property type="entry name" value="Ribosomal_uL13_sf"/>
</dbReference>
<evidence type="ECO:0000256" key="3">
    <source>
        <dbReference type="ARBA" id="ARBA00023274"/>
    </source>
</evidence>
<keyword evidence="2 5" id="KW-0689">Ribosomal protein</keyword>
<reference evidence="9" key="1">
    <citation type="submission" date="2017-12" db="EMBL/GenBank/DDBJ databases">
        <title>Whole genome sequencing of Acidipropionibacterium jensenii strains JS279 and JS280.</title>
        <authorList>
            <person name="Deptula P."/>
            <person name="Laine P."/>
            <person name="Smolander O.-P."/>
            <person name="Paulin L."/>
            <person name="Auvinen P."/>
            <person name="Varmanen P."/>
        </authorList>
    </citation>
    <scope>NUCLEOTIDE SEQUENCE [LARGE SCALE GENOMIC DNA]</scope>
    <source>
        <strain evidence="9">JS280</strain>
    </source>
</reference>
<dbReference type="PANTHER" id="PTHR11545:SF2">
    <property type="entry name" value="LARGE RIBOSOMAL SUBUNIT PROTEIN UL13M"/>
    <property type="match status" value="1"/>
</dbReference>
<evidence type="ECO:0000256" key="1">
    <source>
        <dbReference type="ARBA" id="ARBA00006227"/>
    </source>
</evidence>
<gene>
    <name evidence="5 7" type="primary">rplM</name>
    <name evidence="6" type="ORF">C0Z10_03295</name>
    <name evidence="7" type="ORF">NCTC13652_02291</name>
</gene>
<keyword evidence="8" id="KW-1185">Reference proteome</keyword>
<dbReference type="RefSeq" id="WP_028702577.1">
    <property type="nucleotide sequence ID" value="NZ_CP025570.1"/>
</dbReference>
<protein>
    <recommendedName>
        <fullName evidence="4 5">Large ribosomal subunit protein uL13</fullName>
    </recommendedName>
</protein>
<evidence type="ECO:0000256" key="4">
    <source>
        <dbReference type="ARBA" id="ARBA00035201"/>
    </source>
</evidence>
<dbReference type="GO" id="GO:0006412">
    <property type="term" value="P:translation"/>
    <property type="evidence" value="ECO:0007669"/>
    <property type="project" value="UniProtKB-UniRule"/>
</dbReference>
<dbReference type="STRING" id="1122997.GCA_000425285_00824"/>
<reference evidence="7 8" key="2">
    <citation type="submission" date="2018-12" db="EMBL/GenBank/DDBJ databases">
        <authorList>
            <consortium name="Pathogen Informatics"/>
        </authorList>
    </citation>
    <scope>NUCLEOTIDE SEQUENCE [LARGE SCALE GENOMIC DNA]</scope>
    <source>
        <strain evidence="7 8">NCTC13652</strain>
    </source>
</reference>
<comment type="subunit">
    <text evidence="5">Part of the 50S ribosomal subunit.</text>
</comment>